<evidence type="ECO:0000256" key="2">
    <source>
        <dbReference type="ARBA" id="ARBA00022553"/>
    </source>
</evidence>
<sequence>EAGELHLGGRGLARGYLGRPALTAERFVPDPFSTRPGARLYRTGDLARRLPDGDLDFLGRVDQQVKVRGLRIEPGEIEGVLMEHPGIRRAAVLARTGRADEAGLVAYVVAEENVDLVSVRRFLRDRLPLHMVPGLFVPVESIPLTVTGKVDVGALPGAGAS</sequence>
<evidence type="ECO:0000313" key="4">
    <source>
        <dbReference type="EMBL" id="NEE16548.1"/>
    </source>
</evidence>
<feature type="non-terminal residue" evidence="4">
    <location>
        <position position="1"/>
    </location>
</feature>
<evidence type="ECO:0000256" key="1">
    <source>
        <dbReference type="ARBA" id="ARBA00022450"/>
    </source>
</evidence>
<dbReference type="SUPFAM" id="SSF56801">
    <property type="entry name" value="Acetyl-CoA synthetase-like"/>
    <property type="match status" value="1"/>
</dbReference>
<feature type="domain" description="AMP-binding enzyme C-terminal" evidence="3">
    <location>
        <begin position="76"/>
        <end position="149"/>
    </location>
</feature>
<dbReference type="InterPro" id="IPR025110">
    <property type="entry name" value="AMP-bd_C"/>
</dbReference>
<name>A0A6G3XFG6_9ACTN</name>
<dbReference type="AlphaFoldDB" id="A0A6G3XFG6"/>
<organism evidence="4">
    <name type="scientific">Streptomyces sp. SID7499</name>
    <dbReference type="NCBI Taxonomy" id="2706086"/>
    <lineage>
        <taxon>Bacteria</taxon>
        <taxon>Bacillati</taxon>
        <taxon>Actinomycetota</taxon>
        <taxon>Actinomycetes</taxon>
        <taxon>Kitasatosporales</taxon>
        <taxon>Streptomycetaceae</taxon>
        <taxon>Streptomyces</taxon>
    </lineage>
</organism>
<dbReference type="PANTHER" id="PTHR44845:SF6">
    <property type="entry name" value="BETA-ALANINE-ACTIVATING ENZYME"/>
    <property type="match status" value="1"/>
</dbReference>
<dbReference type="InterPro" id="IPR045851">
    <property type="entry name" value="AMP-bd_C_sf"/>
</dbReference>
<evidence type="ECO:0000259" key="3">
    <source>
        <dbReference type="Pfam" id="PF13193"/>
    </source>
</evidence>
<dbReference type="PANTHER" id="PTHR44845">
    <property type="entry name" value="CARRIER DOMAIN-CONTAINING PROTEIN"/>
    <property type="match status" value="1"/>
</dbReference>
<dbReference type="Gene3D" id="3.30.300.30">
    <property type="match status" value="1"/>
</dbReference>
<dbReference type="Pfam" id="PF13193">
    <property type="entry name" value="AMP-binding_C"/>
    <property type="match status" value="1"/>
</dbReference>
<keyword evidence="1" id="KW-0596">Phosphopantetheine</keyword>
<reference evidence="4" key="1">
    <citation type="submission" date="2020-01" db="EMBL/GenBank/DDBJ databases">
        <title>Insect and environment-associated Actinomycetes.</title>
        <authorList>
            <person name="Currrie C."/>
            <person name="Chevrette M."/>
            <person name="Carlson C."/>
            <person name="Stubbendieck R."/>
            <person name="Wendt-Pienkowski E."/>
        </authorList>
    </citation>
    <scope>NUCLEOTIDE SEQUENCE</scope>
    <source>
        <strain evidence="4">SID7499</strain>
    </source>
</reference>
<comment type="caution">
    <text evidence="4">The sequence shown here is derived from an EMBL/GenBank/DDBJ whole genome shotgun (WGS) entry which is preliminary data.</text>
</comment>
<dbReference type="EMBL" id="JAAGMN010006164">
    <property type="protein sequence ID" value="NEE16548.1"/>
    <property type="molecule type" value="Genomic_DNA"/>
</dbReference>
<dbReference type="Gene3D" id="2.30.38.10">
    <property type="entry name" value="Luciferase, Domain 3"/>
    <property type="match status" value="1"/>
</dbReference>
<protein>
    <submittedName>
        <fullName evidence="4">Amino acid adenylation domain-containing protein</fullName>
    </submittedName>
</protein>
<keyword evidence="2" id="KW-0597">Phosphoprotein</keyword>
<proteinExistence type="predicted"/>
<accession>A0A6G3XFG6</accession>
<gene>
    <name evidence="4" type="ORF">G3M58_60065</name>
</gene>